<sequence>MVCDLHESQRGKPQMKNNALQ</sequence>
<dbReference type="Proteomes" id="UP000095283">
    <property type="component" value="Unplaced"/>
</dbReference>
<keyword evidence="2" id="KW-1185">Reference proteome</keyword>
<feature type="compositionally biased region" description="Basic and acidic residues" evidence="1">
    <location>
        <begin position="1"/>
        <end position="10"/>
    </location>
</feature>
<dbReference type="WBParaSite" id="Hba_08755">
    <property type="protein sequence ID" value="Hba_08755"/>
    <property type="gene ID" value="Hba_08755"/>
</dbReference>
<protein>
    <submittedName>
        <fullName evidence="3">Uncharacterized protein</fullName>
    </submittedName>
</protein>
<evidence type="ECO:0000313" key="2">
    <source>
        <dbReference type="Proteomes" id="UP000095283"/>
    </source>
</evidence>
<evidence type="ECO:0000256" key="1">
    <source>
        <dbReference type="SAM" id="MobiDB-lite"/>
    </source>
</evidence>
<organism evidence="2 3">
    <name type="scientific">Heterorhabditis bacteriophora</name>
    <name type="common">Entomopathogenic nematode worm</name>
    <dbReference type="NCBI Taxonomy" id="37862"/>
    <lineage>
        <taxon>Eukaryota</taxon>
        <taxon>Metazoa</taxon>
        <taxon>Ecdysozoa</taxon>
        <taxon>Nematoda</taxon>
        <taxon>Chromadorea</taxon>
        <taxon>Rhabditida</taxon>
        <taxon>Rhabditina</taxon>
        <taxon>Rhabditomorpha</taxon>
        <taxon>Strongyloidea</taxon>
        <taxon>Heterorhabditidae</taxon>
        <taxon>Heterorhabditis</taxon>
    </lineage>
</organism>
<accession>A0A1I7WUD8</accession>
<evidence type="ECO:0000313" key="3">
    <source>
        <dbReference type="WBParaSite" id="Hba_08755"/>
    </source>
</evidence>
<proteinExistence type="predicted"/>
<reference evidence="3" key="1">
    <citation type="submission" date="2016-11" db="UniProtKB">
        <authorList>
            <consortium name="WormBaseParasite"/>
        </authorList>
    </citation>
    <scope>IDENTIFICATION</scope>
</reference>
<dbReference type="AlphaFoldDB" id="A0A1I7WUD8"/>
<feature type="region of interest" description="Disordered" evidence="1">
    <location>
        <begin position="1"/>
        <end position="21"/>
    </location>
</feature>
<name>A0A1I7WUD8_HETBA</name>